<name>A0A9X8QY68_9ACTN</name>
<dbReference type="Proteomes" id="UP000184388">
    <property type="component" value="Unassembled WGS sequence"/>
</dbReference>
<feature type="compositionally biased region" description="Low complexity" evidence="1">
    <location>
        <begin position="190"/>
        <end position="203"/>
    </location>
</feature>
<reference evidence="3" key="1">
    <citation type="submission" date="2016-11" db="EMBL/GenBank/DDBJ databases">
        <authorList>
            <person name="Jaros S."/>
            <person name="Januszkiewicz K."/>
            <person name="Wedrychowicz H."/>
        </authorList>
    </citation>
    <scope>NUCLEOTIDE SEQUENCE [LARGE SCALE GENOMIC DNA]</scope>
    <source>
        <strain evidence="3">CGMCC 4.3555</strain>
    </source>
</reference>
<gene>
    <name evidence="2" type="ORF">SAMN05216268_117167</name>
</gene>
<dbReference type="AlphaFoldDB" id="A0A9X8QY68"/>
<feature type="compositionally biased region" description="Basic and acidic residues" evidence="1">
    <location>
        <begin position="174"/>
        <end position="189"/>
    </location>
</feature>
<evidence type="ECO:0000256" key="1">
    <source>
        <dbReference type="SAM" id="MobiDB-lite"/>
    </source>
</evidence>
<evidence type="ECO:0000313" key="2">
    <source>
        <dbReference type="EMBL" id="SHN00987.1"/>
    </source>
</evidence>
<protein>
    <submittedName>
        <fullName evidence="2">Uncharacterized protein</fullName>
    </submittedName>
</protein>
<sequence>MVVLDADTEAYGDVYGGLDGSAYKSAGEWPRAGAHGVAGAAGGDRVEDQLPVEWRELVGAATATGAAAGGSAAGRLSGVLLGVPDATPYLGVLRLLADRITERAAAAGGFAGTGLEVFGPVFWRCLALAAADRLELLRRLLPADGPRPAARAGRLSGSFARPPRVRVHAADAGADGRADDRWVDARPGADGDPAGPPEGGAEAFRPGAAELRPGRFLDLVAELLKADPERIQPLLCGWFDDTRPLRTAPAAPHVITVADAAQALLHTHRARALDALVETLARVAHPRAAELLDALAEDEPAALRRAAAGRGSGARGPMPGQQGTAAETSRWPDSPAAWPMQQRPSHPSREPALPAWQS</sequence>
<comment type="caution">
    <text evidence="2">The sequence shown here is derived from an EMBL/GenBank/DDBJ whole genome shotgun (WGS) entry which is preliminary data.</text>
</comment>
<proteinExistence type="predicted"/>
<feature type="region of interest" description="Disordered" evidence="1">
    <location>
        <begin position="305"/>
        <end position="358"/>
    </location>
</feature>
<organism evidence="2 3">
    <name type="scientific">Streptomyces yunnanensis</name>
    <dbReference type="NCBI Taxonomy" id="156453"/>
    <lineage>
        <taxon>Bacteria</taxon>
        <taxon>Bacillati</taxon>
        <taxon>Actinomycetota</taxon>
        <taxon>Actinomycetes</taxon>
        <taxon>Kitasatosporales</taxon>
        <taxon>Streptomycetaceae</taxon>
        <taxon>Streptomyces</taxon>
    </lineage>
</organism>
<feature type="region of interest" description="Disordered" evidence="1">
    <location>
        <begin position="170"/>
        <end position="203"/>
    </location>
</feature>
<evidence type="ECO:0000313" key="3">
    <source>
        <dbReference type="Proteomes" id="UP000184388"/>
    </source>
</evidence>
<accession>A0A9X8QY68</accession>
<dbReference type="EMBL" id="FRBK01000017">
    <property type="protein sequence ID" value="SHN00987.1"/>
    <property type="molecule type" value="Genomic_DNA"/>
</dbReference>